<reference evidence="4" key="2">
    <citation type="submission" date="2016-08" db="EMBL/GenBank/DDBJ databases">
        <authorList>
            <person name="Holder M.E."/>
            <person name="Ajami N.J."/>
            <person name="Petrosino J.F."/>
        </authorList>
    </citation>
    <scope>NUCLEOTIDE SEQUENCE [LARGE SCALE GENOMIC DNA]</scope>
    <source>
        <strain evidence="4">F0677</strain>
    </source>
</reference>
<proteinExistence type="predicted"/>
<reference evidence="2" key="1">
    <citation type="submission" date="2016-08" db="EMBL/GenBank/DDBJ databases">
        <authorList>
            <person name="Seilhamer J.J."/>
        </authorList>
    </citation>
    <scope>NUCLEOTIDE SEQUENCE [LARGE SCALE GENOMIC DNA]</scope>
    <source>
        <strain evidence="2">F0677</strain>
    </source>
</reference>
<evidence type="ECO:0000256" key="1">
    <source>
        <dbReference type="SAM" id="Phobius"/>
    </source>
</evidence>
<dbReference type="KEGG" id="dpn:BCB69_05320"/>
<dbReference type="AlphaFoldDB" id="A0A1B3WEL9"/>
<evidence type="ECO:0000313" key="2">
    <source>
        <dbReference type="EMBL" id="AOH39414.1"/>
    </source>
</evidence>
<reference evidence="3 5" key="3">
    <citation type="submission" date="2018-08" db="EMBL/GenBank/DDBJ databases">
        <title>Draft genome sequence of Dialister pneumosintes KCOM 1685.</title>
        <authorList>
            <person name="Kook J.-K."/>
            <person name="Park S.-N."/>
            <person name="Lim Y.K."/>
        </authorList>
    </citation>
    <scope>NUCLEOTIDE SEQUENCE [LARGE SCALE GENOMIC DNA]</scope>
    <source>
        <strain evidence="3 5">KCOM 1685</strain>
    </source>
</reference>
<keyword evidence="1" id="KW-0812">Transmembrane</keyword>
<organism evidence="2 4">
    <name type="scientific">Dialister pneumosintes</name>
    <dbReference type="NCBI Taxonomy" id="39950"/>
    <lineage>
        <taxon>Bacteria</taxon>
        <taxon>Bacillati</taxon>
        <taxon>Bacillota</taxon>
        <taxon>Negativicutes</taxon>
        <taxon>Veillonellales</taxon>
        <taxon>Veillonellaceae</taxon>
        <taxon>Dialister</taxon>
    </lineage>
</organism>
<dbReference type="Proteomes" id="UP000094757">
    <property type="component" value="Chromosome"/>
</dbReference>
<accession>A0A1B3WEL9</accession>
<evidence type="ECO:0000313" key="3">
    <source>
        <dbReference type="EMBL" id="RID94687.1"/>
    </source>
</evidence>
<feature type="transmembrane region" description="Helical" evidence="1">
    <location>
        <begin position="23"/>
        <end position="42"/>
    </location>
</feature>
<dbReference type="OrthoDB" id="1634473at2"/>
<dbReference type="RefSeq" id="WP_069177221.1">
    <property type="nucleotide sequence ID" value="NZ_CP017037.1"/>
</dbReference>
<feature type="transmembrane region" description="Helical" evidence="1">
    <location>
        <begin position="116"/>
        <end position="136"/>
    </location>
</feature>
<feature type="transmembrane region" description="Helical" evidence="1">
    <location>
        <begin position="148"/>
        <end position="175"/>
    </location>
</feature>
<evidence type="ECO:0000313" key="4">
    <source>
        <dbReference type="Proteomes" id="UP000094757"/>
    </source>
</evidence>
<protein>
    <submittedName>
        <fullName evidence="2">Uncharacterized protein</fullName>
    </submittedName>
</protein>
<dbReference type="Proteomes" id="UP000266262">
    <property type="component" value="Unassembled WGS sequence"/>
</dbReference>
<feature type="transmembrane region" description="Helical" evidence="1">
    <location>
        <begin position="84"/>
        <end position="104"/>
    </location>
</feature>
<evidence type="ECO:0000313" key="5">
    <source>
        <dbReference type="Proteomes" id="UP000266262"/>
    </source>
</evidence>
<keyword evidence="5" id="KW-1185">Reference proteome</keyword>
<name>A0A1B3WEL9_9FIRM</name>
<dbReference type="EMBL" id="CP017037">
    <property type="protein sequence ID" value="AOH39414.1"/>
    <property type="molecule type" value="Genomic_DNA"/>
</dbReference>
<feature type="transmembrane region" description="Helical" evidence="1">
    <location>
        <begin position="243"/>
        <end position="261"/>
    </location>
</feature>
<dbReference type="EMBL" id="QWKU01000001">
    <property type="protein sequence ID" value="RID94687.1"/>
    <property type="molecule type" value="Genomic_DNA"/>
</dbReference>
<feature type="transmembrane region" description="Helical" evidence="1">
    <location>
        <begin position="195"/>
        <end position="222"/>
    </location>
</feature>
<keyword evidence="1" id="KW-0472">Membrane</keyword>
<keyword evidence="1" id="KW-1133">Transmembrane helix</keyword>
<feature type="transmembrane region" description="Helical" evidence="1">
    <location>
        <begin position="54"/>
        <end position="72"/>
    </location>
</feature>
<sequence length="291" mass="34423">MNFLYKEKQKISLWWKGISKKEIIVFTFSAITLLTLIFMYYRQIHISGLSSWHRFLRCIVESFFLLFLTQLMTGKSILHPFWRIGYFPFALWMTIFPYCLTHAINNTTPTDFNHLSPYFLTGMGIFLLLFFVMNIISKAVLGKKMMSYITLGLVAYFSAIPMIYFLHTLLTGLVMTPHELYIATNMPTTWLSVIIYPKVGFVGSILLFLSFILYLIIYHRWIWSSAYHLNPRWKNQRGSQISIIYRIVQILVFAGCVWLVIRWSSECFPMKDFESLEEYENYLEMIKTTLP</sequence>
<gene>
    <name evidence="2" type="ORF">BCB69_05320</name>
    <name evidence="3" type="ORF">DX915_04080</name>
</gene>